<dbReference type="PANTHER" id="PTHR10903:SF107">
    <property type="entry name" value="GTPASE IMAP FAMILY MEMBER 4-LIKE-RELATED"/>
    <property type="match status" value="1"/>
</dbReference>
<dbReference type="InterPro" id="IPR006703">
    <property type="entry name" value="G_AIG1"/>
</dbReference>
<reference evidence="5" key="1">
    <citation type="submission" date="2020-07" db="EMBL/GenBank/DDBJ databases">
        <title>Clarias magur genome sequencing, assembly and annotation.</title>
        <authorList>
            <person name="Kushwaha B."/>
            <person name="Kumar R."/>
            <person name="Das P."/>
            <person name="Joshi C.G."/>
            <person name="Kumar D."/>
            <person name="Nagpure N.S."/>
            <person name="Pandey M."/>
            <person name="Agarwal S."/>
            <person name="Srivastava S."/>
            <person name="Singh M."/>
            <person name="Sahoo L."/>
            <person name="Jayasankar P."/>
            <person name="Meher P.K."/>
            <person name="Koringa P.G."/>
            <person name="Iquebal M.A."/>
            <person name="Das S.P."/>
            <person name="Bit A."/>
            <person name="Patnaik S."/>
            <person name="Patel N."/>
            <person name="Shah T.M."/>
            <person name="Hinsu A."/>
            <person name="Jena J.K."/>
        </authorList>
    </citation>
    <scope>NUCLEOTIDE SEQUENCE</scope>
    <source>
        <strain evidence="5">CIFAMagur01</strain>
        <tissue evidence="5">Testis</tissue>
    </source>
</reference>
<feature type="non-terminal residue" evidence="5">
    <location>
        <position position="59"/>
    </location>
</feature>
<dbReference type="OrthoDB" id="9982588at2759"/>
<dbReference type="AlphaFoldDB" id="A0A8J4UUR4"/>
<comment type="caution">
    <text evidence="5">The sequence shown here is derived from an EMBL/GenBank/DDBJ whole genome shotgun (WGS) entry which is preliminary data.</text>
</comment>
<dbReference type="EMBL" id="QNUK01000059">
    <property type="protein sequence ID" value="KAF5904355.1"/>
    <property type="molecule type" value="Genomic_DNA"/>
</dbReference>
<comment type="similarity">
    <text evidence="1">Belongs to the TRAFAC class TrmE-Era-EngA-EngB-Septin-like GTPase superfamily. AIG1/Toc34/Toc159-like paraseptin GTPase family. IAN subfamily.</text>
</comment>
<feature type="non-terminal residue" evidence="5">
    <location>
        <position position="1"/>
    </location>
</feature>
<evidence type="ECO:0000256" key="1">
    <source>
        <dbReference type="ARBA" id="ARBA00008535"/>
    </source>
</evidence>
<dbReference type="InterPro" id="IPR045058">
    <property type="entry name" value="GIMA/IAN/Toc"/>
</dbReference>
<dbReference type="Proteomes" id="UP000727407">
    <property type="component" value="Unassembled WGS sequence"/>
</dbReference>
<dbReference type="Pfam" id="PF04548">
    <property type="entry name" value="AIG1"/>
    <property type="match status" value="1"/>
</dbReference>
<name>A0A8J4UUR4_CLAMG</name>
<keyword evidence="6" id="KW-1185">Reference proteome</keyword>
<gene>
    <name evidence="5" type="ORF">DAT39_005972</name>
</gene>
<evidence type="ECO:0000256" key="3">
    <source>
        <dbReference type="ARBA" id="ARBA00023134"/>
    </source>
</evidence>
<keyword evidence="2" id="KW-0547">Nucleotide-binding</keyword>
<feature type="domain" description="AIG1-type G" evidence="4">
    <location>
        <begin position="4"/>
        <end position="57"/>
    </location>
</feature>
<proteinExistence type="inferred from homology"/>
<organism evidence="5 6">
    <name type="scientific">Clarias magur</name>
    <name type="common">Asian catfish</name>
    <name type="synonym">Macropteronotus magur</name>
    <dbReference type="NCBI Taxonomy" id="1594786"/>
    <lineage>
        <taxon>Eukaryota</taxon>
        <taxon>Metazoa</taxon>
        <taxon>Chordata</taxon>
        <taxon>Craniata</taxon>
        <taxon>Vertebrata</taxon>
        <taxon>Euteleostomi</taxon>
        <taxon>Actinopterygii</taxon>
        <taxon>Neopterygii</taxon>
        <taxon>Teleostei</taxon>
        <taxon>Ostariophysi</taxon>
        <taxon>Siluriformes</taxon>
        <taxon>Clariidae</taxon>
        <taxon>Clarias</taxon>
    </lineage>
</organism>
<dbReference type="Gene3D" id="3.40.50.300">
    <property type="entry name" value="P-loop containing nucleotide triphosphate hydrolases"/>
    <property type="match status" value="1"/>
</dbReference>
<evidence type="ECO:0000256" key="2">
    <source>
        <dbReference type="ARBA" id="ARBA00022741"/>
    </source>
</evidence>
<evidence type="ECO:0000313" key="5">
    <source>
        <dbReference type="EMBL" id="KAF5904355.1"/>
    </source>
</evidence>
<keyword evidence="3" id="KW-0342">GTP-binding</keyword>
<evidence type="ECO:0000259" key="4">
    <source>
        <dbReference type="Pfam" id="PF04548"/>
    </source>
</evidence>
<protein>
    <submittedName>
        <fullName evidence="5">GTPase IMAP family member 8-like</fullName>
    </submittedName>
</protein>
<dbReference type="PANTHER" id="PTHR10903">
    <property type="entry name" value="GTPASE, IMAP FAMILY MEMBER-RELATED"/>
    <property type="match status" value="1"/>
</dbReference>
<dbReference type="InterPro" id="IPR027417">
    <property type="entry name" value="P-loop_NTPase"/>
</dbReference>
<evidence type="ECO:0000313" key="6">
    <source>
        <dbReference type="Proteomes" id="UP000727407"/>
    </source>
</evidence>
<sequence length="59" mass="6935">PVSFLLVIRLDSSFQEEERKAVKDHMKLFGDTIWDQTIVLFTCGDWLGDRTIELYIESE</sequence>
<accession>A0A8J4UUR4</accession>
<dbReference type="GO" id="GO:0005525">
    <property type="term" value="F:GTP binding"/>
    <property type="evidence" value="ECO:0007669"/>
    <property type="project" value="UniProtKB-KW"/>
</dbReference>